<keyword evidence="7" id="KW-0067">ATP-binding</keyword>
<dbReference type="Proteomes" id="UP000199135">
    <property type="component" value="Unassembled WGS sequence"/>
</dbReference>
<keyword evidence="9" id="KW-1133">Transmembrane helix</keyword>
<sequence>MDRLIDKTLLTAACTLFAVTLDEPDAPKIVALLLAVIASAAYELLEPHRPKAARATCALALLPLAVPGAAFGAPLFAYDLARQSLALSIATLVPIVLWGRAGALGLAPCATLVAVTLLSVALSRKTQRATSAERGLHALEDDLQDKVLALREKNRQLEDARVYETKAAALAERTRIARDIHDSVGHLLTRLTLQVEALRVIHADDGQVVDELGEIASGVNAALDSMRSSVHALADSATDLSVELNRLASGSGIENVEVRCDLPDDVPADVTRCVIAVSREALTNAARHARAGHATVSVASYPGLWQVSITNDGSVPSPGSNLERLLERGMGLSSMRERVQALGGTLRISSSDGMFNVFASIPRKQAS</sequence>
<keyword evidence="9" id="KW-0472">Membrane</keyword>
<dbReference type="SUPFAM" id="SSF55874">
    <property type="entry name" value="ATPase domain of HSP90 chaperone/DNA topoisomerase II/histidine kinase"/>
    <property type="match status" value="1"/>
</dbReference>
<evidence type="ECO:0000256" key="5">
    <source>
        <dbReference type="ARBA" id="ARBA00022741"/>
    </source>
</evidence>
<keyword evidence="5" id="KW-0547">Nucleotide-binding</keyword>
<evidence type="ECO:0000313" key="11">
    <source>
        <dbReference type="EMBL" id="SEH63049.1"/>
    </source>
</evidence>
<dbReference type="InterPro" id="IPR011712">
    <property type="entry name" value="Sig_transdc_His_kin_sub3_dim/P"/>
</dbReference>
<evidence type="ECO:0000256" key="9">
    <source>
        <dbReference type="SAM" id="Phobius"/>
    </source>
</evidence>
<keyword evidence="9" id="KW-0812">Transmembrane</keyword>
<dbReference type="Pfam" id="PF02518">
    <property type="entry name" value="HATPase_c"/>
    <property type="match status" value="1"/>
</dbReference>
<reference evidence="11 12" key="1">
    <citation type="submission" date="2016-10" db="EMBL/GenBank/DDBJ databases">
        <authorList>
            <person name="Varghese N."/>
            <person name="Submissions S."/>
        </authorList>
    </citation>
    <scope>NUCLEOTIDE SEQUENCE [LARGE SCALE GENOMIC DNA]</scope>
    <source>
        <strain evidence="11 12">WCP15</strain>
    </source>
</reference>
<feature type="domain" description="Histidine kinase/HSP90-like ATPase" evidence="10">
    <location>
        <begin position="269"/>
        <end position="365"/>
    </location>
</feature>
<proteinExistence type="predicted"/>
<evidence type="ECO:0000259" key="10">
    <source>
        <dbReference type="SMART" id="SM00387"/>
    </source>
</evidence>
<dbReference type="InterPro" id="IPR050482">
    <property type="entry name" value="Sensor_HK_TwoCompSys"/>
</dbReference>
<evidence type="ECO:0000256" key="6">
    <source>
        <dbReference type="ARBA" id="ARBA00022777"/>
    </source>
</evidence>
<dbReference type="RefSeq" id="WP_078687774.1">
    <property type="nucleotide sequence ID" value="NZ_FNWT01000008.1"/>
</dbReference>
<keyword evidence="12" id="KW-1185">Reference proteome</keyword>
<accession>A0A1H6JKX2</accession>
<organism evidence="11 12">
    <name type="scientific">Parafannyhessea umbonata</name>
    <dbReference type="NCBI Taxonomy" id="604330"/>
    <lineage>
        <taxon>Bacteria</taxon>
        <taxon>Bacillati</taxon>
        <taxon>Actinomycetota</taxon>
        <taxon>Coriobacteriia</taxon>
        <taxon>Coriobacteriales</taxon>
        <taxon>Atopobiaceae</taxon>
        <taxon>Parafannyhessea</taxon>
    </lineage>
</organism>
<gene>
    <name evidence="11" type="ORF">SAMN05216447_10821</name>
</gene>
<feature type="transmembrane region" description="Helical" evidence="9">
    <location>
        <begin position="57"/>
        <end position="77"/>
    </location>
</feature>
<dbReference type="Pfam" id="PF07730">
    <property type="entry name" value="HisKA_3"/>
    <property type="match status" value="1"/>
</dbReference>
<name>A0A1H6JKX2_9ACTN</name>
<comment type="catalytic activity">
    <reaction evidence="1">
        <text>ATP + protein L-histidine = ADP + protein N-phospho-L-histidine.</text>
        <dbReference type="EC" id="2.7.13.3"/>
    </reaction>
</comment>
<dbReference type="EC" id="2.7.13.3" evidence="2"/>
<evidence type="ECO:0000256" key="3">
    <source>
        <dbReference type="ARBA" id="ARBA00022553"/>
    </source>
</evidence>
<evidence type="ECO:0000256" key="7">
    <source>
        <dbReference type="ARBA" id="ARBA00022840"/>
    </source>
</evidence>
<dbReference type="InterPro" id="IPR036890">
    <property type="entry name" value="HATPase_C_sf"/>
</dbReference>
<keyword evidence="3" id="KW-0597">Phosphoprotein</keyword>
<dbReference type="PANTHER" id="PTHR24421">
    <property type="entry name" value="NITRATE/NITRITE SENSOR PROTEIN NARX-RELATED"/>
    <property type="match status" value="1"/>
</dbReference>
<dbReference type="Gene3D" id="1.20.5.1930">
    <property type="match status" value="1"/>
</dbReference>
<dbReference type="PANTHER" id="PTHR24421:SF10">
    <property type="entry name" value="NITRATE_NITRITE SENSOR PROTEIN NARQ"/>
    <property type="match status" value="1"/>
</dbReference>
<keyword evidence="6 11" id="KW-0418">Kinase</keyword>
<comment type="caution">
    <text evidence="11">The sequence shown here is derived from an EMBL/GenBank/DDBJ whole genome shotgun (WGS) entry which is preliminary data.</text>
</comment>
<dbReference type="InterPro" id="IPR003594">
    <property type="entry name" value="HATPase_dom"/>
</dbReference>
<dbReference type="Gene3D" id="3.30.565.10">
    <property type="entry name" value="Histidine kinase-like ATPase, C-terminal domain"/>
    <property type="match status" value="1"/>
</dbReference>
<dbReference type="EMBL" id="FNWT01000008">
    <property type="protein sequence ID" value="SEH63049.1"/>
    <property type="molecule type" value="Genomic_DNA"/>
</dbReference>
<evidence type="ECO:0000256" key="4">
    <source>
        <dbReference type="ARBA" id="ARBA00022679"/>
    </source>
</evidence>
<protein>
    <recommendedName>
        <fullName evidence="2">histidine kinase</fullName>
        <ecNumber evidence="2">2.7.13.3</ecNumber>
    </recommendedName>
</protein>
<dbReference type="GO" id="GO:0016301">
    <property type="term" value="F:kinase activity"/>
    <property type="evidence" value="ECO:0007669"/>
    <property type="project" value="UniProtKB-KW"/>
</dbReference>
<evidence type="ECO:0000313" key="12">
    <source>
        <dbReference type="Proteomes" id="UP000199135"/>
    </source>
</evidence>
<evidence type="ECO:0000256" key="1">
    <source>
        <dbReference type="ARBA" id="ARBA00000085"/>
    </source>
</evidence>
<evidence type="ECO:0000256" key="2">
    <source>
        <dbReference type="ARBA" id="ARBA00012438"/>
    </source>
</evidence>
<dbReference type="SMART" id="SM00387">
    <property type="entry name" value="HATPase_c"/>
    <property type="match status" value="1"/>
</dbReference>
<feature type="transmembrane region" description="Helical" evidence="9">
    <location>
        <begin position="97"/>
        <end position="122"/>
    </location>
</feature>
<evidence type="ECO:0000256" key="8">
    <source>
        <dbReference type="ARBA" id="ARBA00023012"/>
    </source>
</evidence>
<keyword evidence="4" id="KW-0808">Transferase</keyword>
<keyword evidence="8" id="KW-0902">Two-component regulatory system</keyword>